<evidence type="ECO:0000256" key="4">
    <source>
        <dbReference type="ARBA" id="ARBA00022741"/>
    </source>
</evidence>
<keyword evidence="6 10" id="KW-0648">Protein biosynthesis</keyword>
<dbReference type="NCBIfam" id="TIGR00456">
    <property type="entry name" value="argS"/>
    <property type="match status" value="1"/>
</dbReference>
<dbReference type="EC" id="6.1.1.19" evidence="2 9"/>
<dbReference type="InterPro" id="IPR008909">
    <property type="entry name" value="DALR_anticod-bd"/>
</dbReference>
<feature type="domain" description="DALR anticodon binding" evidence="12">
    <location>
        <begin position="487"/>
        <end position="601"/>
    </location>
</feature>
<evidence type="ECO:0000256" key="3">
    <source>
        <dbReference type="ARBA" id="ARBA00022598"/>
    </source>
</evidence>
<dbReference type="EMBL" id="CP128397">
    <property type="protein sequence ID" value="WZN38463.1"/>
    <property type="molecule type" value="Genomic_DNA"/>
</dbReference>
<dbReference type="Gene3D" id="3.30.1360.70">
    <property type="entry name" value="Arginyl tRNA synthetase N-terminal domain"/>
    <property type="match status" value="1"/>
</dbReference>
<evidence type="ECO:0000256" key="7">
    <source>
        <dbReference type="ARBA" id="ARBA00023146"/>
    </source>
</evidence>
<accession>A0ABZ2YG25</accession>
<evidence type="ECO:0000256" key="5">
    <source>
        <dbReference type="ARBA" id="ARBA00022840"/>
    </source>
</evidence>
<gene>
    <name evidence="14" type="ORF">M33023_02960</name>
</gene>
<dbReference type="SUPFAM" id="SSF55190">
    <property type="entry name" value="Arginyl-tRNA synthetase (ArgRS), N-terminal 'additional' domain"/>
    <property type="match status" value="1"/>
</dbReference>
<protein>
    <recommendedName>
        <fullName evidence="2 9">Arginine--tRNA ligase</fullName>
        <ecNumber evidence="2 9">6.1.1.19</ecNumber>
    </recommendedName>
</protein>
<dbReference type="Gene3D" id="3.40.50.620">
    <property type="entry name" value="HUPs"/>
    <property type="match status" value="1"/>
</dbReference>
<dbReference type="PANTHER" id="PTHR11956:SF5">
    <property type="entry name" value="ARGININE--TRNA LIGASE, CYTOPLASMIC"/>
    <property type="match status" value="1"/>
</dbReference>
<comment type="catalytic activity">
    <reaction evidence="8">
        <text>tRNA(Arg) + L-arginine + ATP = L-arginyl-tRNA(Arg) + AMP + diphosphate</text>
        <dbReference type="Rhea" id="RHEA:20301"/>
        <dbReference type="Rhea" id="RHEA-COMP:9658"/>
        <dbReference type="Rhea" id="RHEA-COMP:9673"/>
        <dbReference type="ChEBI" id="CHEBI:30616"/>
        <dbReference type="ChEBI" id="CHEBI:32682"/>
        <dbReference type="ChEBI" id="CHEBI:33019"/>
        <dbReference type="ChEBI" id="CHEBI:78442"/>
        <dbReference type="ChEBI" id="CHEBI:78513"/>
        <dbReference type="ChEBI" id="CHEBI:456215"/>
        <dbReference type="EC" id="6.1.1.19"/>
    </reaction>
</comment>
<keyword evidence="7 10" id="KW-0030">Aminoacyl-tRNA synthetase</keyword>
<evidence type="ECO:0000256" key="8">
    <source>
        <dbReference type="ARBA" id="ARBA00049339"/>
    </source>
</evidence>
<dbReference type="Proteomes" id="UP001470586">
    <property type="component" value="Chromosome"/>
</dbReference>
<evidence type="ECO:0000256" key="10">
    <source>
        <dbReference type="RuleBase" id="RU363038"/>
    </source>
</evidence>
<dbReference type="PANTHER" id="PTHR11956">
    <property type="entry name" value="ARGINYL-TRNA SYNTHETASE"/>
    <property type="match status" value="1"/>
</dbReference>
<dbReference type="SUPFAM" id="SSF52374">
    <property type="entry name" value="Nucleotidylyl transferase"/>
    <property type="match status" value="1"/>
</dbReference>
<evidence type="ECO:0000256" key="11">
    <source>
        <dbReference type="SAM" id="Phobius"/>
    </source>
</evidence>
<keyword evidence="15" id="KW-1185">Reference proteome</keyword>
<name>A0ABZ2YG25_9MOLU</name>
<dbReference type="Pfam" id="PF00750">
    <property type="entry name" value="tRNA-synt_1d"/>
    <property type="match status" value="1"/>
</dbReference>
<dbReference type="PRINTS" id="PR01038">
    <property type="entry name" value="TRNASYNTHARG"/>
</dbReference>
<dbReference type="Gene3D" id="1.10.730.10">
    <property type="entry name" value="Isoleucyl-tRNA Synthetase, Domain 1"/>
    <property type="match status" value="1"/>
</dbReference>
<evidence type="ECO:0000256" key="1">
    <source>
        <dbReference type="ARBA" id="ARBA00005594"/>
    </source>
</evidence>
<dbReference type="InterPro" id="IPR009080">
    <property type="entry name" value="tRNAsynth_Ia_anticodon-bd"/>
</dbReference>
<sequence length="601" mass="69876">MFIKKITRKKISKKVFNNFIILSFIIVIQESIFILKSKKKGTAIMILQTTKNKIQNAIQKVLLEELVLQEQPENDKFDFSLPLFAYAKKIKTNPHIIFENIKKKIVAINEIQDLIFLNGFLNIKLKRASLAHKILIKINKLQTNYGNSPNQNQTIVIDYSSPNIAKNFSVGHLRSTVIGNALKNIYQKLGFKVVGINHLGDWGTQFGKMIVAYQKWGNKEKTLKDPINELQKLYVFFHQKAKTNPELNEQANFAFLQLEQQNQKYLDLWKWFREVSLQEFCKIYDILGISFDFYLGESFYNDKIAHLFEELEQKKLLKEEDKVLLIELDNLPPGLVKKTNGSNLYLTRDLTTFKYRYNTFNCQNILYVVGNEQKLYFKQLAQIIEKMGYCDTKIKHINFGLVLMDGKKISTRNHKFTTLIEVINQATILAKKIIEEKNPHLSDINQNARKIAVGAIIFNDLKNDRHLDIDFNLETILQFKGQTGPYLQYTAARLNSLLKKEKLDISLIDKTIYQKGHYFILAKLLDHFPLILQKAQKDNMPSILARYTLKITQNVNFLYSQEKILTDDKTTTNTNLLLIQAVFITLKESLRILGVPFLENM</sequence>
<proteinExistence type="inferred from homology"/>
<evidence type="ECO:0000313" key="14">
    <source>
        <dbReference type="EMBL" id="WZN38463.1"/>
    </source>
</evidence>
<comment type="similarity">
    <text evidence="1 10">Belongs to the class-I aminoacyl-tRNA synthetase family.</text>
</comment>
<evidence type="ECO:0000256" key="2">
    <source>
        <dbReference type="ARBA" id="ARBA00012837"/>
    </source>
</evidence>
<evidence type="ECO:0000313" key="15">
    <source>
        <dbReference type="Proteomes" id="UP001470586"/>
    </source>
</evidence>
<keyword evidence="11" id="KW-1133">Transmembrane helix</keyword>
<keyword evidence="4 10" id="KW-0547">Nucleotide-binding</keyword>
<dbReference type="InterPro" id="IPR001278">
    <property type="entry name" value="Arg-tRNA-ligase"/>
</dbReference>
<dbReference type="InterPro" id="IPR035684">
    <property type="entry name" value="ArgRS_core"/>
</dbReference>
<dbReference type="InterPro" id="IPR036695">
    <property type="entry name" value="Arg-tRNA-synth_N_sf"/>
</dbReference>
<dbReference type="SUPFAM" id="SSF47323">
    <property type="entry name" value="Anticodon-binding domain of a subclass of class I aminoacyl-tRNA synthetases"/>
    <property type="match status" value="1"/>
</dbReference>
<keyword evidence="11" id="KW-0472">Membrane</keyword>
<dbReference type="Pfam" id="PF03485">
    <property type="entry name" value="Arg_tRNA_synt_N"/>
    <property type="match status" value="1"/>
</dbReference>
<organism evidence="14 15">
    <name type="scientific">Candidatus Phytoplasma asteris</name>
    <dbReference type="NCBI Taxonomy" id="85620"/>
    <lineage>
        <taxon>Bacteria</taxon>
        <taxon>Bacillati</taxon>
        <taxon>Mycoplasmatota</taxon>
        <taxon>Mollicutes</taxon>
        <taxon>Acholeplasmatales</taxon>
        <taxon>Acholeplasmataceae</taxon>
        <taxon>Candidatus Phytoplasma</taxon>
        <taxon>16SrI (Aster yellows group)</taxon>
    </lineage>
</organism>
<feature type="transmembrane region" description="Helical" evidence="11">
    <location>
        <begin position="15"/>
        <end position="35"/>
    </location>
</feature>
<dbReference type="SMART" id="SM01016">
    <property type="entry name" value="Arg_tRNA_synt_N"/>
    <property type="match status" value="1"/>
</dbReference>
<dbReference type="SMART" id="SM00836">
    <property type="entry name" value="DALR_1"/>
    <property type="match status" value="1"/>
</dbReference>
<dbReference type="InterPro" id="IPR005148">
    <property type="entry name" value="Arg-tRNA-synth_N"/>
</dbReference>
<dbReference type="Pfam" id="PF05746">
    <property type="entry name" value="DALR_1"/>
    <property type="match status" value="1"/>
</dbReference>
<evidence type="ECO:0000256" key="6">
    <source>
        <dbReference type="ARBA" id="ARBA00022917"/>
    </source>
</evidence>
<evidence type="ECO:0000259" key="13">
    <source>
        <dbReference type="SMART" id="SM01016"/>
    </source>
</evidence>
<feature type="domain" description="Arginyl tRNA synthetase N-terminal" evidence="13">
    <location>
        <begin position="48"/>
        <end position="125"/>
    </location>
</feature>
<keyword evidence="3 10" id="KW-0436">Ligase</keyword>
<keyword evidence="5 10" id="KW-0067">ATP-binding</keyword>
<dbReference type="InterPro" id="IPR014729">
    <property type="entry name" value="Rossmann-like_a/b/a_fold"/>
</dbReference>
<evidence type="ECO:0000259" key="12">
    <source>
        <dbReference type="SMART" id="SM00836"/>
    </source>
</evidence>
<evidence type="ECO:0000256" key="9">
    <source>
        <dbReference type="NCBIfam" id="TIGR00456"/>
    </source>
</evidence>
<keyword evidence="11" id="KW-0812">Transmembrane</keyword>
<reference evidence="14" key="1">
    <citation type="submission" date="2023-06" db="EMBL/GenBank/DDBJ databases">
        <title>Complete Genome of Candidatus Phytoplasma asteris M33.</title>
        <authorList>
            <person name="Toth R."/>
            <person name="Ilic A.-M."/>
            <person name="Huettel B."/>
            <person name="Duduk B."/>
            <person name="Kube M."/>
        </authorList>
    </citation>
    <scope>NUCLEOTIDE SEQUENCE [LARGE SCALE GENOMIC DNA]</scope>
    <source>
        <strain evidence="14">M33</strain>
    </source>
</reference>